<comment type="caution">
    <text evidence="9">The sequence shown here is derived from an EMBL/GenBank/DDBJ whole genome shotgun (WGS) entry which is preliminary data.</text>
</comment>
<protein>
    <submittedName>
        <fullName evidence="9">Carbohydrate ABC transporter permease</fullName>
    </submittedName>
</protein>
<dbReference type="Gene3D" id="1.10.3720.10">
    <property type="entry name" value="MetI-like"/>
    <property type="match status" value="1"/>
</dbReference>
<feature type="transmembrane region" description="Helical" evidence="7">
    <location>
        <begin position="69"/>
        <end position="96"/>
    </location>
</feature>
<evidence type="ECO:0000256" key="3">
    <source>
        <dbReference type="ARBA" id="ARBA00022475"/>
    </source>
</evidence>
<comment type="subcellular location">
    <subcellularLocation>
        <location evidence="1 7">Cell membrane</location>
        <topology evidence="1 7">Multi-pass membrane protein</topology>
    </subcellularLocation>
</comment>
<accession>A0ABV1L446</accession>
<name>A0ABV1L446_9BACL</name>
<feature type="domain" description="ABC transmembrane type-1" evidence="8">
    <location>
        <begin position="73"/>
        <end position="265"/>
    </location>
</feature>
<feature type="transmembrane region" description="Helical" evidence="7">
    <location>
        <begin position="143"/>
        <end position="164"/>
    </location>
</feature>
<keyword evidence="10" id="KW-1185">Reference proteome</keyword>
<sequence>MRRIAARPDNRAGLLTELAMIVVALLFLYPVFYLFAASFKKPEDFYNPLKLPDSFYWGHYAKAFDKVDVWAGFLNTAFISCGALALTIGLTSMAGYAIGRRPQKTFQFILYFLLSGMVIPIQTNMIPLFQLGVDVHLIDTRTFLVLLYTAGTIPFATFLYAGFTKTIPRELEEAADIDGCGRFRTFWSIIFPLLLPATGTVIIINILSYWNDLFTPLLYLKDPDKMTLMPQILQFKANNQSVDYGPIFALSAMATLPLIVLFVFTQKYMIKGMVVGSMKG</sequence>
<dbReference type="PANTHER" id="PTHR43744:SF8">
    <property type="entry name" value="SN-GLYCEROL-3-PHOSPHATE TRANSPORT SYSTEM PERMEASE PROTEIN UGPE"/>
    <property type="match status" value="1"/>
</dbReference>
<dbReference type="SUPFAM" id="SSF161098">
    <property type="entry name" value="MetI-like"/>
    <property type="match status" value="1"/>
</dbReference>
<keyword evidence="4 7" id="KW-0812">Transmembrane</keyword>
<feature type="transmembrane region" description="Helical" evidence="7">
    <location>
        <begin position="244"/>
        <end position="264"/>
    </location>
</feature>
<evidence type="ECO:0000256" key="2">
    <source>
        <dbReference type="ARBA" id="ARBA00022448"/>
    </source>
</evidence>
<dbReference type="RefSeq" id="WP_232190155.1">
    <property type="nucleotide sequence ID" value="NZ_JAIOAP010000028.1"/>
</dbReference>
<dbReference type="InterPro" id="IPR000515">
    <property type="entry name" value="MetI-like"/>
</dbReference>
<dbReference type="CDD" id="cd06261">
    <property type="entry name" value="TM_PBP2"/>
    <property type="match status" value="1"/>
</dbReference>
<gene>
    <name evidence="9" type="ORF">QJS35_32530</name>
</gene>
<keyword evidence="2 7" id="KW-0813">Transport</keyword>
<dbReference type="Proteomes" id="UP001493487">
    <property type="component" value="Unassembled WGS sequence"/>
</dbReference>
<dbReference type="PANTHER" id="PTHR43744">
    <property type="entry name" value="ABC TRANSPORTER PERMEASE PROTEIN MG189-RELATED-RELATED"/>
    <property type="match status" value="1"/>
</dbReference>
<evidence type="ECO:0000259" key="8">
    <source>
        <dbReference type="PROSITE" id="PS50928"/>
    </source>
</evidence>
<evidence type="ECO:0000313" key="9">
    <source>
        <dbReference type="EMBL" id="MEQ4487114.1"/>
    </source>
</evidence>
<dbReference type="InterPro" id="IPR035906">
    <property type="entry name" value="MetI-like_sf"/>
</dbReference>
<keyword evidence="3" id="KW-1003">Cell membrane</keyword>
<feature type="transmembrane region" description="Helical" evidence="7">
    <location>
        <begin position="12"/>
        <end position="36"/>
    </location>
</feature>
<feature type="transmembrane region" description="Helical" evidence="7">
    <location>
        <begin position="108"/>
        <end position="131"/>
    </location>
</feature>
<dbReference type="Pfam" id="PF00528">
    <property type="entry name" value="BPD_transp_1"/>
    <property type="match status" value="1"/>
</dbReference>
<organism evidence="9 10">
    <name type="scientific">Cohnella silvisoli</name>
    <dbReference type="NCBI Taxonomy" id="2873699"/>
    <lineage>
        <taxon>Bacteria</taxon>
        <taxon>Bacillati</taxon>
        <taxon>Bacillota</taxon>
        <taxon>Bacilli</taxon>
        <taxon>Bacillales</taxon>
        <taxon>Paenibacillaceae</taxon>
        <taxon>Cohnella</taxon>
    </lineage>
</organism>
<evidence type="ECO:0000313" key="10">
    <source>
        <dbReference type="Proteomes" id="UP001493487"/>
    </source>
</evidence>
<evidence type="ECO:0000256" key="4">
    <source>
        <dbReference type="ARBA" id="ARBA00022692"/>
    </source>
</evidence>
<proteinExistence type="inferred from homology"/>
<keyword evidence="6 7" id="KW-0472">Membrane</keyword>
<evidence type="ECO:0000256" key="5">
    <source>
        <dbReference type="ARBA" id="ARBA00022989"/>
    </source>
</evidence>
<dbReference type="EMBL" id="JASKHM010000029">
    <property type="protein sequence ID" value="MEQ4487114.1"/>
    <property type="molecule type" value="Genomic_DNA"/>
</dbReference>
<comment type="similarity">
    <text evidence="7">Belongs to the binding-protein-dependent transport system permease family.</text>
</comment>
<reference evidence="9 10" key="1">
    <citation type="journal article" date="2023" name="Genome Announc.">
        <title>Pan-Genome Analyses of the Genus Cohnella and Proposal of the Novel Species Cohnella silvisoli sp. nov., Isolated from Forest Soil.</title>
        <authorList>
            <person name="Wang C."/>
            <person name="Mao L."/>
            <person name="Bao G."/>
            <person name="Zhu H."/>
        </authorList>
    </citation>
    <scope>NUCLEOTIDE SEQUENCE [LARGE SCALE GENOMIC DNA]</scope>
    <source>
        <strain evidence="9 10">NL03-T5-1</strain>
    </source>
</reference>
<dbReference type="PROSITE" id="PS50928">
    <property type="entry name" value="ABC_TM1"/>
    <property type="match status" value="1"/>
</dbReference>
<evidence type="ECO:0000256" key="6">
    <source>
        <dbReference type="ARBA" id="ARBA00023136"/>
    </source>
</evidence>
<evidence type="ECO:0000256" key="1">
    <source>
        <dbReference type="ARBA" id="ARBA00004651"/>
    </source>
</evidence>
<feature type="transmembrane region" description="Helical" evidence="7">
    <location>
        <begin position="185"/>
        <end position="210"/>
    </location>
</feature>
<evidence type="ECO:0000256" key="7">
    <source>
        <dbReference type="RuleBase" id="RU363032"/>
    </source>
</evidence>
<keyword evidence="5 7" id="KW-1133">Transmembrane helix</keyword>